<dbReference type="Proteomes" id="UP001295684">
    <property type="component" value="Unassembled WGS sequence"/>
</dbReference>
<accession>A0AAD1URC0</accession>
<comment type="caution">
    <text evidence="2">The sequence shown here is derived from an EMBL/GenBank/DDBJ whole genome shotgun (WGS) entry which is preliminary data.</text>
</comment>
<organism evidence="2 3">
    <name type="scientific">Euplotes crassus</name>
    <dbReference type="NCBI Taxonomy" id="5936"/>
    <lineage>
        <taxon>Eukaryota</taxon>
        <taxon>Sar</taxon>
        <taxon>Alveolata</taxon>
        <taxon>Ciliophora</taxon>
        <taxon>Intramacronucleata</taxon>
        <taxon>Spirotrichea</taxon>
        <taxon>Hypotrichia</taxon>
        <taxon>Euplotida</taxon>
        <taxon>Euplotidae</taxon>
        <taxon>Moneuplotes</taxon>
    </lineage>
</organism>
<reference evidence="2" key="1">
    <citation type="submission" date="2023-07" db="EMBL/GenBank/DDBJ databases">
        <authorList>
            <consortium name="AG Swart"/>
            <person name="Singh M."/>
            <person name="Singh A."/>
            <person name="Seah K."/>
            <person name="Emmerich C."/>
        </authorList>
    </citation>
    <scope>NUCLEOTIDE SEQUENCE</scope>
    <source>
        <strain evidence="2">DP1</strain>
    </source>
</reference>
<dbReference type="AlphaFoldDB" id="A0AAD1URC0"/>
<name>A0AAD1URC0_EUPCR</name>
<feature type="compositionally biased region" description="Basic residues" evidence="1">
    <location>
        <begin position="1"/>
        <end position="30"/>
    </location>
</feature>
<proteinExistence type="predicted"/>
<sequence>MKRKKGLARRAKNKSILSKNKRSSMKSLKKLNKEAKEATSPVGVLSEAKEVRCDIKKGPELGQLGFVSINKPIFDKSTVHASSSKKQRAVLRRKQSSENIQPQQQFVETRSSMYNNFGDPYGNQDYYHTIKGDFRKQRIREKNQNIDMLLTQQIPKSKLLRRMSDHKNMENHFDQSTPKFKQQDSQEENLGDVPTEKKQLPKLYHYSDIRNRTFCVKFLEKKALQVSSALIDIKSDLSTEKLVSKVIQERNKILDEISYDEEVVEEAKTVQTSSDSDVYKPKKDHETWSQILEKVSMKLSQYSFEPGSQIDLDGWEEGDCEGIRLNDIVPGSLQ</sequence>
<protein>
    <submittedName>
        <fullName evidence="2">Uncharacterized protein</fullName>
    </submittedName>
</protein>
<dbReference type="EMBL" id="CAMPGE010013693">
    <property type="protein sequence ID" value="CAI2372408.1"/>
    <property type="molecule type" value="Genomic_DNA"/>
</dbReference>
<evidence type="ECO:0000313" key="3">
    <source>
        <dbReference type="Proteomes" id="UP001295684"/>
    </source>
</evidence>
<gene>
    <name evidence="2" type="ORF">ECRASSUSDP1_LOCUS13738</name>
</gene>
<evidence type="ECO:0000256" key="1">
    <source>
        <dbReference type="SAM" id="MobiDB-lite"/>
    </source>
</evidence>
<evidence type="ECO:0000313" key="2">
    <source>
        <dbReference type="EMBL" id="CAI2372408.1"/>
    </source>
</evidence>
<keyword evidence="3" id="KW-1185">Reference proteome</keyword>
<feature type="region of interest" description="Disordered" evidence="1">
    <location>
        <begin position="1"/>
        <end position="43"/>
    </location>
</feature>
<feature type="region of interest" description="Disordered" evidence="1">
    <location>
        <begin position="170"/>
        <end position="192"/>
    </location>
</feature>